<sequence>MQIVLQQEHIRKEKRKVYQLLHSGIPVFIFGTTYKFELEQTIRGLEEKAINIEGIIDDFTEKKEVNGLRVFRLNDISKDSMVISTVTQNKLWVVLELLEQKGFSNKLTYWDLCLMEPKTFKLPPFFENNEPDITENQDKYVLLYNSLYDLESRNILENLIDFRLNLNIDSLKPFKRICTNQYFEEFIPYDKIDSFVDCGGYQGETTIDFIKRVPNYKKVYYFEPSFKNMMISKENLSIYTNIKYFMAGTYSDNTVLKFNSDEGSSSAITNEGTNEIEVLKLDDVITDENLFIKMDIEGAELDSLIGAKNIIVEKKPVLAICVYHDQRHFWKIPEFIKGIREDYKIYIRHYSGGNFETVMYFI</sequence>
<name>A0ACC6SBQ4_9BACI</name>
<organism evidence="1 2">
    <name type="scientific">Robertmurraya yapensis</name>
    <name type="common">ex Hitch et al 2024</name>
    <dbReference type="NCBI Taxonomy" id="3133160"/>
    <lineage>
        <taxon>Bacteria</taxon>
        <taxon>Bacillati</taxon>
        <taxon>Bacillota</taxon>
        <taxon>Bacilli</taxon>
        <taxon>Bacillales</taxon>
        <taxon>Bacillaceae</taxon>
        <taxon>Robertmurraya</taxon>
    </lineage>
</organism>
<accession>A0ACC6SBQ4</accession>
<keyword evidence="1" id="KW-0489">Methyltransferase</keyword>
<evidence type="ECO:0000313" key="2">
    <source>
        <dbReference type="Proteomes" id="UP001439875"/>
    </source>
</evidence>
<proteinExistence type="predicted"/>
<evidence type="ECO:0000313" key="1">
    <source>
        <dbReference type="EMBL" id="MEQ2527501.1"/>
    </source>
</evidence>
<keyword evidence="1" id="KW-0808">Transferase</keyword>
<dbReference type="EMBL" id="JBBMEW010000009">
    <property type="protein sequence ID" value="MEQ2527501.1"/>
    <property type="molecule type" value="Genomic_DNA"/>
</dbReference>
<protein>
    <submittedName>
        <fullName evidence="1">FkbM family methyltransferase</fullName>
    </submittedName>
</protein>
<gene>
    <name evidence="1" type="ORF">WMO40_12365</name>
</gene>
<comment type="caution">
    <text evidence="1">The sequence shown here is derived from an EMBL/GenBank/DDBJ whole genome shotgun (WGS) entry which is preliminary data.</text>
</comment>
<reference evidence="1" key="1">
    <citation type="submission" date="2024-03" db="EMBL/GenBank/DDBJ databases">
        <title>Human intestinal bacterial collection.</title>
        <authorList>
            <person name="Pauvert C."/>
            <person name="Hitch T.C.A."/>
            <person name="Clavel T."/>
        </authorList>
    </citation>
    <scope>NUCLEOTIDE SEQUENCE</scope>
    <source>
        <strain evidence="1">CLA-AA-H227</strain>
    </source>
</reference>
<keyword evidence="2" id="KW-1185">Reference proteome</keyword>
<dbReference type="Proteomes" id="UP001439875">
    <property type="component" value="Unassembled WGS sequence"/>
</dbReference>